<dbReference type="OrthoDB" id="581140at2"/>
<protein>
    <submittedName>
        <fullName evidence="2">DUF3500 domain-containing protein</fullName>
    </submittedName>
</protein>
<dbReference type="EMBL" id="VCKX01000012">
    <property type="protein sequence ID" value="TMR37992.1"/>
    <property type="molecule type" value="Genomic_DNA"/>
</dbReference>
<dbReference type="RefSeq" id="WP_138688595.1">
    <property type="nucleotide sequence ID" value="NZ_JBHSAZ010000107.1"/>
</dbReference>
<reference evidence="2 3" key="1">
    <citation type="submission" date="2019-05" db="EMBL/GenBank/DDBJ databases">
        <title>Draft genome sequence of Nonomuraea zeae DSM 100528.</title>
        <authorList>
            <person name="Saricaoglu S."/>
            <person name="Isik K."/>
        </authorList>
    </citation>
    <scope>NUCLEOTIDE SEQUENCE [LARGE SCALE GENOMIC DNA]</scope>
    <source>
        <strain evidence="2 3">DSM 100528</strain>
    </source>
</reference>
<dbReference type="AlphaFoldDB" id="A0A5S4GZ98"/>
<proteinExistence type="predicted"/>
<dbReference type="Pfam" id="PF12006">
    <property type="entry name" value="DUF3500"/>
    <property type="match status" value="1"/>
</dbReference>
<comment type="caution">
    <text evidence="2">The sequence shown here is derived from an EMBL/GenBank/DDBJ whole genome shotgun (WGS) entry which is preliminary data.</text>
</comment>
<dbReference type="InterPro" id="IPR021889">
    <property type="entry name" value="DUF3500"/>
</dbReference>
<organism evidence="2 3">
    <name type="scientific">Nonomuraea zeae</name>
    <dbReference type="NCBI Taxonomy" id="1642303"/>
    <lineage>
        <taxon>Bacteria</taxon>
        <taxon>Bacillati</taxon>
        <taxon>Actinomycetota</taxon>
        <taxon>Actinomycetes</taxon>
        <taxon>Streptosporangiales</taxon>
        <taxon>Streptosporangiaceae</taxon>
        <taxon>Nonomuraea</taxon>
    </lineage>
</organism>
<dbReference type="PANTHER" id="PTHR37489">
    <property type="entry name" value="DUF3500 DOMAIN-CONTAINING PROTEIN"/>
    <property type="match status" value="1"/>
</dbReference>
<dbReference type="PANTHER" id="PTHR37489:SF1">
    <property type="entry name" value="DUF3500 DOMAIN-CONTAINING PROTEIN"/>
    <property type="match status" value="1"/>
</dbReference>
<gene>
    <name evidence="2" type="ORF">ETD85_05980</name>
</gene>
<accession>A0A5S4GZ98</accession>
<feature type="region of interest" description="Disordered" evidence="1">
    <location>
        <begin position="1"/>
        <end position="43"/>
    </location>
</feature>
<keyword evidence="3" id="KW-1185">Reference proteome</keyword>
<evidence type="ECO:0000256" key="1">
    <source>
        <dbReference type="SAM" id="MobiDB-lite"/>
    </source>
</evidence>
<evidence type="ECO:0000313" key="3">
    <source>
        <dbReference type="Proteomes" id="UP000306628"/>
    </source>
</evidence>
<dbReference type="Proteomes" id="UP000306628">
    <property type="component" value="Unassembled WGS sequence"/>
</dbReference>
<name>A0A5S4GZ98_9ACTN</name>
<evidence type="ECO:0000313" key="2">
    <source>
        <dbReference type="EMBL" id="TMR37992.1"/>
    </source>
</evidence>
<sequence length="406" mass="45640">MRAQDMPAAASAGGPQDETAARREAAMTGLRRRGHAPTRRPDVITPELHAKIDWRRRAAAEPFRGVATPDGPRPGLFPLHATGLDVSGVRRAAEDYLSALTPQEVAQGRFAMDDETWRHWANGARYFLRHGLCLEDLDDGKRDKALALVRASLSAYGYTQVVDLMHLNLTIGELRGEQDLLNEWIYWFSVYGSPEQGAWGWQLDGHHVNVNCVFAGDQMTLTPTFLGAEPVIAESGRYAGTSAFRREEAVGHRLFTSLTGEQRKLAVIAEELPPDLFTGAFRDNFELNYAGLPLGELTGPQRETASDLIGLYVNRAREEHARIRMDEVRAHEAETYFAWIGDPGPEGVFYYRVHSPVILIEFEHQAGVMFDNDTPTRRHIHTVVRTPNGNDYGIDLLRQHHERFHR</sequence>